<evidence type="ECO:0000313" key="1">
    <source>
        <dbReference type="EMBL" id="PON90350.1"/>
    </source>
</evidence>
<protein>
    <submittedName>
        <fullName evidence="1">Uncharacterized protein</fullName>
    </submittedName>
</protein>
<organism evidence="1 2">
    <name type="scientific">Trema orientale</name>
    <name type="common">Charcoal tree</name>
    <name type="synonym">Celtis orientalis</name>
    <dbReference type="NCBI Taxonomy" id="63057"/>
    <lineage>
        <taxon>Eukaryota</taxon>
        <taxon>Viridiplantae</taxon>
        <taxon>Streptophyta</taxon>
        <taxon>Embryophyta</taxon>
        <taxon>Tracheophyta</taxon>
        <taxon>Spermatophyta</taxon>
        <taxon>Magnoliopsida</taxon>
        <taxon>eudicotyledons</taxon>
        <taxon>Gunneridae</taxon>
        <taxon>Pentapetalae</taxon>
        <taxon>rosids</taxon>
        <taxon>fabids</taxon>
        <taxon>Rosales</taxon>
        <taxon>Cannabaceae</taxon>
        <taxon>Trema</taxon>
    </lineage>
</organism>
<keyword evidence="2" id="KW-1185">Reference proteome</keyword>
<comment type="caution">
    <text evidence="1">The sequence shown here is derived from an EMBL/GenBank/DDBJ whole genome shotgun (WGS) entry which is preliminary data.</text>
</comment>
<dbReference type="Proteomes" id="UP000237000">
    <property type="component" value="Unassembled WGS sequence"/>
</dbReference>
<dbReference type="AlphaFoldDB" id="A0A2P5EXU3"/>
<dbReference type="InParanoid" id="A0A2P5EXU3"/>
<accession>A0A2P5EXU3</accession>
<dbReference type="EMBL" id="JXTC01000084">
    <property type="protein sequence ID" value="PON90350.1"/>
    <property type="molecule type" value="Genomic_DNA"/>
</dbReference>
<feature type="non-terminal residue" evidence="1">
    <location>
        <position position="1"/>
    </location>
</feature>
<evidence type="ECO:0000313" key="2">
    <source>
        <dbReference type="Proteomes" id="UP000237000"/>
    </source>
</evidence>
<name>A0A2P5EXU3_TREOI</name>
<gene>
    <name evidence="1" type="ORF">TorRG33x02_138190</name>
</gene>
<reference evidence="2" key="1">
    <citation type="submission" date="2016-06" db="EMBL/GenBank/DDBJ databases">
        <title>Parallel loss of symbiosis genes in relatives of nitrogen-fixing non-legume Parasponia.</title>
        <authorList>
            <person name="Van Velzen R."/>
            <person name="Holmer R."/>
            <person name="Bu F."/>
            <person name="Rutten L."/>
            <person name="Van Zeijl A."/>
            <person name="Liu W."/>
            <person name="Santuari L."/>
            <person name="Cao Q."/>
            <person name="Sharma T."/>
            <person name="Shen D."/>
            <person name="Roswanjaya Y."/>
            <person name="Wardhani T."/>
            <person name="Kalhor M.S."/>
            <person name="Jansen J."/>
            <person name="Van den Hoogen J."/>
            <person name="Gungor B."/>
            <person name="Hartog M."/>
            <person name="Hontelez J."/>
            <person name="Verver J."/>
            <person name="Yang W.-C."/>
            <person name="Schijlen E."/>
            <person name="Repin R."/>
            <person name="Schilthuizen M."/>
            <person name="Schranz E."/>
            <person name="Heidstra R."/>
            <person name="Miyata K."/>
            <person name="Fedorova E."/>
            <person name="Kohlen W."/>
            <person name="Bisseling T."/>
            <person name="Smit S."/>
            <person name="Geurts R."/>
        </authorList>
    </citation>
    <scope>NUCLEOTIDE SEQUENCE [LARGE SCALE GENOMIC DNA]</scope>
    <source>
        <strain evidence="2">cv. RG33-2</strain>
    </source>
</reference>
<sequence length="68" mass="7733">LPDARVYVLHFPTREREEAGLNHQSATNTVGRSHASRSSLFPVHSALLKREIDKLPMLINTRSPREID</sequence>
<proteinExistence type="predicted"/>